<comment type="caution">
    <text evidence="2">The sequence shown here is derived from an EMBL/GenBank/DDBJ whole genome shotgun (WGS) entry which is preliminary data.</text>
</comment>
<feature type="transmembrane region" description="Helical" evidence="1">
    <location>
        <begin position="17"/>
        <end position="42"/>
    </location>
</feature>
<protein>
    <submittedName>
        <fullName evidence="2">Uncharacterized protein</fullName>
    </submittedName>
</protein>
<organism evidence="2 3">
    <name type="scientific">Hufsiella ginkgonis</name>
    <dbReference type="NCBI Taxonomy" id="2695274"/>
    <lineage>
        <taxon>Bacteria</taxon>
        <taxon>Pseudomonadati</taxon>
        <taxon>Bacteroidota</taxon>
        <taxon>Sphingobacteriia</taxon>
        <taxon>Sphingobacteriales</taxon>
        <taxon>Sphingobacteriaceae</taxon>
        <taxon>Hufsiella</taxon>
    </lineage>
</organism>
<dbReference type="Proteomes" id="UP000451233">
    <property type="component" value="Unassembled WGS sequence"/>
</dbReference>
<sequence>MKTIVDFSKVTREDKTIFLLSLAVASFWIIGNLVNVYHFAVVGAVFELLWLGVVTLTLLLPVMAFTRWVKEKFSLKTLSLYSILVVVITIAILIITYKTPV</sequence>
<dbReference type="EMBL" id="WVHS01000002">
    <property type="protein sequence ID" value="MXV15337.1"/>
    <property type="molecule type" value="Genomic_DNA"/>
</dbReference>
<keyword evidence="1" id="KW-1133">Transmembrane helix</keyword>
<keyword evidence="1" id="KW-0812">Transmembrane</keyword>
<reference evidence="2 3" key="1">
    <citation type="submission" date="2019-11" db="EMBL/GenBank/DDBJ databases">
        <title>Pedobacter sp. HMF7056 Genome sequencing and assembly.</title>
        <authorList>
            <person name="Kang H."/>
            <person name="Kim H."/>
            <person name="Joh K."/>
        </authorList>
    </citation>
    <scope>NUCLEOTIDE SEQUENCE [LARGE SCALE GENOMIC DNA]</scope>
    <source>
        <strain evidence="2 3">HMF7056</strain>
    </source>
</reference>
<evidence type="ECO:0000256" key="1">
    <source>
        <dbReference type="SAM" id="Phobius"/>
    </source>
</evidence>
<keyword evidence="1" id="KW-0472">Membrane</keyword>
<feature type="transmembrane region" description="Helical" evidence="1">
    <location>
        <begin position="78"/>
        <end position="97"/>
    </location>
</feature>
<evidence type="ECO:0000313" key="3">
    <source>
        <dbReference type="Proteomes" id="UP000451233"/>
    </source>
</evidence>
<dbReference type="AlphaFoldDB" id="A0A7K1XWY5"/>
<proteinExistence type="predicted"/>
<gene>
    <name evidence="2" type="ORF">GS398_08485</name>
</gene>
<name>A0A7K1XWY5_9SPHI</name>
<accession>A0A7K1XWY5</accession>
<feature type="transmembrane region" description="Helical" evidence="1">
    <location>
        <begin position="48"/>
        <end position="66"/>
    </location>
</feature>
<dbReference type="RefSeq" id="WP_160906338.1">
    <property type="nucleotide sequence ID" value="NZ_WVHS01000002.1"/>
</dbReference>
<evidence type="ECO:0000313" key="2">
    <source>
        <dbReference type="EMBL" id="MXV15337.1"/>
    </source>
</evidence>
<keyword evidence="3" id="KW-1185">Reference proteome</keyword>